<feature type="compositionally biased region" description="Low complexity" evidence="1">
    <location>
        <begin position="171"/>
        <end position="182"/>
    </location>
</feature>
<evidence type="ECO:0008006" key="4">
    <source>
        <dbReference type="Google" id="ProtNLM"/>
    </source>
</evidence>
<evidence type="ECO:0000313" key="3">
    <source>
        <dbReference type="Proteomes" id="UP000631694"/>
    </source>
</evidence>
<accession>A0A931HYF9</accession>
<reference evidence="2" key="1">
    <citation type="submission" date="2020-12" db="EMBL/GenBank/DDBJ databases">
        <title>Methylobrevis albus sp. nov., isolated from fresh water lack sediment.</title>
        <authorList>
            <person name="Zou Q."/>
        </authorList>
    </citation>
    <scope>NUCLEOTIDE SEQUENCE</scope>
    <source>
        <strain evidence="2">L22</strain>
    </source>
</reference>
<dbReference type="Proteomes" id="UP000631694">
    <property type="component" value="Unassembled WGS sequence"/>
</dbReference>
<feature type="compositionally biased region" description="Basic and acidic residues" evidence="1">
    <location>
        <begin position="190"/>
        <end position="199"/>
    </location>
</feature>
<proteinExistence type="predicted"/>
<keyword evidence="3" id="KW-1185">Reference proteome</keyword>
<evidence type="ECO:0000256" key="1">
    <source>
        <dbReference type="SAM" id="MobiDB-lite"/>
    </source>
</evidence>
<sequence>MPDCCPPPADADSSAAILALAKAYRVAALQLVAAAAPKQPLAFAPFRLTALHAIELYINAFLLERGLPAAALRRLQHNFAARAALASEHGLVLRRRTAAHLDFVASRHEYVAARYAPGSMPELSKLNRLTATLEEIARKVGIEVEKAARSPKAAPAAATVGEKPVPPQPPRAASSISRAPAVRYPPSEAIETRPKPSAA</sequence>
<organism evidence="2 3">
    <name type="scientific">Methylobrevis albus</name>
    <dbReference type="NCBI Taxonomy" id="2793297"/>
    <lineage>
        <taxon>Bacteria</taxon>
        <taxon>Pseudomonadati</taxon>
        <taxon>Pseudomonadota</taxon>
        <taxon>Alphaproteobacteria</taxon>
        <taxon>Hyphomicrobiales</taxon>
        <taxon>Pleomorphomonadaceae</taxon>
        <taxon>Methylobrevis</taxon>
    </lineage>
</organism>
<gene>
    <name evidence="2" type="ORF">I5731_03665</name>
</gene>
<protein>
    <recommendedName>
        <fullName evidence="4">HEPN domain-containing protein</fullName>
    </recommendedName>
</protein>
<dbReference type="AlphaFoldDB" id="A0A931HYF9"/>
<comment type="caution">
    <text evidence="2">The sequence shown here is derived from an EMBL/GenBank/DDBJ whole genome shotgun (WGS) entry which is preliminary data.</text>
</comment>
<dbReference type="RefSeq" id="WP_197310001.1">
    <property type="nucleotide sequence ID" value="NZ_JADZLT010000040.1"/>
</dbReference>
<name>A0A931HYF9_9HYPH</name>
<dbReference type="EMBL" id="JADZLT010000040">
    <property type="protein sequence ID" value="MBH0236912.1"/>
    <property type="molecule type" value="Genomic_DNA"/>
</dbReference>
<evidence type="ECO:0000313" key="2">
    <source>
        <dbReference type="EMBL" id="MBH0236912.1"/>
    </source>
</evidence>
<feature type="region of interest" description="Disordered" evidence="1">
    <location>
        <begin position="148"/>
        <end position="199"/>
    </location>
</feature>